<sequence length="219" mass="25071">SWLNKLATNIAVTCGDIEPFKLDSVLELENSRNINPTSHRMLFDLALLKILNLKDWLENGDDSPYQVWKLAQGETAVRNLISGWLRQQSNHKYVISQENELANAQRPDIRFENTNVVSPVPVELKLLDKGWSGPDLCERLRNQLVGDYLREINAGCGVFLLVAQNCNKRWDINGQLTSLEDLEDTLDRYWQGIAKDWPDIDTIKVIVIDLNKRSRVSLT</sequence>
<comment type="caution">
    <text evidence="1">The sequence shown here is derived from an EMBL/GenBank/DDBJ whole genome shotgun (WGS) entry which is preliminary data.</text>
</comment>
<dbReference type="EMBL" id="JAOCDR010000117">
    <property type="protein sequence ID" value="MDH0657867.1"/>
    <property type="molecule type" value="Genomic_DNA"/>
</dbReference>
<gene>
    <name evidence="1" type="ORF">N5D11_17490</name>
</gene>
<evidence type="ECO:0000313" key="1">
    <source>
        <dbReference type="EMBL" id="MDH0657867.1"/>
    </source>
</evidence>
<reference evidence="1" key="1">
    <citation type="submission" date="2022-09" db="EMBL/GenBank/DDBJ databases">
        <title>Intensive care unit water sources are persistently colonized with multi-drug resistant bacteria and are the site of extensive horizontal gene transfer of antibiotic resistance genes.</title>
        <authorList>
            <person name="Diorio-Toth L."/>
        </authorList>
    </citation>
    <scope>NUCLEOTIDE SEQUENCE</scope>
    <source>
        <strain evidence="1">GD03851</strain>
    </source>
</reference>
<feature type="non-terminal residue" evidence="1">
    <location>
        <position position="1"/>
    </location>
</feature>
<dbReference type="Proteomes" id="UP001161099">
    <property type="component" value="Unassembled WGS sequence"/>
</dbReference>
<evidence type="ECO:0000313" key="2">
    <source>
        <dbReference type="Proteomes" id="UP001161099"/>
    </source>
</evidence>
<proteinExistence type="predicted"/>
<accession>A0AA42LFB3</accession>
<dbReference type="AlphaFoldDB" id="A0AA42LFB3"/>
<organism evidence="1 2">
    <name type="scientific">Acinetobacter johnsonii</name>
    <dbReference type="NCBI Taxonomy" id="40214"/>
    <lineage>
        <taxon>Bacteria</taxon>
        <taxon>Pseudomonadati</taxon>
        <taxon>Pseudomonadota</taxon>
        <taxon>Gammaproteobacteria</taxon>
        <taxon>Moraxellales</taxon>
        <taxon>Moraxellaceae</taxon>
        <taxon>Acinetobacter</taxon>
    </lineage>
</organism>
<name>A0AA42LFB3_ACIJO</name>
<protein>
    <submittedName>
        <fullName evidence="1">Uncharacterized protein</fullName>
    </submittedName>
</protein>